<proteinExistence type="predicted"/>
<dbReference type="InterPro" id="IPR036388">
    <property type="entry name" value="WH-like_DNA-bd_sf"/>
</dbReference>
<dbReference type="Gene3D" id="1.10.10.10">
    <property type="entry name" value="Winged helix-like DNA-binding domain superfamily/Winged helix DNA-binding domain"/>
    <property type="match status" value="1"/>
</dbReference>
<organism evidence="2 3">
    <name type="scientific">Hydrogenophaga taeniospiralis CCUG 15921</name>
    <dbReference type="NCBI Taxonomy" id="1281780"/>
    <lineage>
        <taxon>Bacteria</taxon>
        <taxon>Pseudomonadati</taxon>
        <taxon>Pseudomonadota</taxon>
        <taxon>Betaproteobacteria</taxon>
        <taxon>Burkholderiales</taxon>
        <taxon>Comamonadaceae</taxon>
        <taxon>Hydrogenophaga</taxon>
    </lineage>
</organism>
<dbReference type="Pfam" id="PF00196">
    <property type="entry name" value="GerE"/>
    <property type="match status" value="1"/>
</dbReference>
<comment type="caution">
    <text evidence="2">The sequence shown here is derived from an EMBL/GenBank/DDBJ whole genome shotgun (WGS) entry which is preliminary data.</text>
</comment>
<dbReference type="SUPFAM" id="SSF46894">
    <property type="entry name" value="C-terminal effector domain of the bipartite response regulators"/>
    <property type="match status" value="1"/>
</dbReference>
<dbReference type="GO" id="GO:0006355">
    <property type="term" value="P:regulation of DNA-templated transcription"/>
    <property type="evidence" value="ECO:0007669"/>
    <property type="project" value="InterPro"/>
</dbReference>
<keyword evidence="3" id="KW-1185">Reference proteome</keyword>
<protein>
    <submittedName>
        <fullName evidence="2">LuxR family transcriptional regulator</fullName>
    </submittedName>
</protein>
<reference evidence="2" key="1">
    <citation type="submission" date="2013-01" db="EMBL/GenBank/DDBJ databases">
        <title>Genome draft of Hydrogenophaga taeniospiralis 2K1.</title>
        <authorList>
            <person name="Gomila M."/>
            <person name="Lalucat J."/>
        </authorList>
    </citation>
    <scope>NUCLEOTIDE SEQUENCE</scope>
    <source>
        <strain evidence="2">CCUG 15921</strain>
    </source>
</reference>
<evidence type="ECO:0000259" key="1">
    <source>
        <dbReference type="PROSITE" id="PS50043"/>
    </source>
</evidence>
<sequence length="290" mass="31921">MRWPRCLRYSARTMTDHWVLGSRLAPSIALPLPQVSALLARLGQSDRHAVAEDLLRLVGAQVPLAQCTIFAFEAGRRPSIVAVGDRSRTQELPNIAEAYVSRFHRLDGSAAVMRAELAAAQKAGMAEPRIVLHRQRGEDIAHPEYRRICYELPQVAERLAVLALYEGRRWLSVNLYRGTEHGPFDAAALAVVDAFAPLIVHAVRLHHTGQAVHQDVSGLLLARLVRRFPVLTQRDHDVVAALMDGLSTEALAARLGLTLASARTYQKRVHSKLGVAGQRELLALLLDSGT</sequence>
<evidence type="ECO:0000313" key="2">
    <source>
        <dbReference type="EMBL" id="MDG5973654.1"/>
    </source>
</evidence>
<gene>
    <name evidence="2" type="ORF">H010_00225</name>
</gene>
<dbReference type="InterPro" id="IPR016032">
    <property type="entry name" value="Sig_transdc_resp-reg_C-effctor"/>
</dbReference>
<dbReference type="EMBL" id="AOGK01000001">
    <property type="protein sequence ID" value="MDG5973654.1"/>
    <property type="molecule type" value="Genomic_DNA"/>
</dbReference>
<dbReference type="InterPro" id="IPR000792">
    <property type="entry name" value="Tscrpt_reg_LuxR_C"/>
</dbReference>
<dbReference type="AlphaFoldDB" id="A0A9X4S8A4"/>
<dbReference type="SMART" id="SM00421">
    <property type="entry name" value="HTH_LUXR"/>
    <property type="match status" value="1"/>
</dbReference>
<dbReference type="PROSITE" id="PS50043">
    <property type="entry name" value="HTH_LUXR_2"/>
    <property type="match status" value="1"/>
</dbReference>
<dbReference type="Proteomes" id="UP001152876">
    <property type="component" value="Unassembled WGS sequence"/>
</dbReference>
<dbReference type="GO" id="GO:0003677">
    <property type="term" value="F:DNA binding"/>
    <property type="evidence" value="ECO:0007669"/>
    <property type="project" value="InterPro"/>
</dbReference>
<evidence type="ECO:0000313" key="3">
    <source>
        <dbReference type="Proteomes" id="UP001152876"/>
    </source>
</evidence>
<accession>A0A9X4S8A4</accession>
<name>A0A9X4S8A4_9BURK</name>
<feature type="domain" description="HTH luxR-type" evidence="1">
    <location>
        <begin position="224"/>
        <end position="289"/>
    </location>
</feature>